<accession>A0A2W4ZU41</accession>
<organism evidence="6 7">
    <name type="scientific">Micavibrio aeruginosavorus</name>
    <dbReference type="NCBI Taxonomy" id="349221"/>
    <lineage>
        <taxon>Bacteria</taxon>
        <taxon>Pseudomonadati</taxon>
        <taxon>Bdellovibrionota</taxon>
        <taxon>Bdellovibrionia</taxon>
        <taxon>Bdellovibrionales</taxon>
        <taxon>Pseudobdellovibrionaceae</taxon>
        <taxon>Micavibrio</taxon>
    </lineage>
</organism>
<dbReference type="InterPro" id="IPR050301">
    <property type="entry name" value="NTE"/>
</dbReference>
<dbReference type="PANTHER" id="PTHR14226">
    <property type="entry name" value="NEUROPATHY TARGET ESTERASE/SWISS CHEESE D.MELANOGASTER"/>
    <property type="match status" value="1"/>
</dbReference>
<evidence type="ECO:0000313" key="6">
    <source>
        <dbReference type="EMBL" id="PZO85780.1"/>
    </source>
</evidence>
<feature type="domain" description="PNPLA" evidence="5">
    <location>
        <begin position="14"/>
        <end position="214"/>
    </location>
</feature>
<dbReference type="Gene3D" id="3.40.1090.10">
    <property type="entry name" value="Cytosolic phospholipase A2 catalytic domain"/>
    <property type="match status" value="2"/>
</dbReference>
<dbReference type="PROSITE" id="PS51635">
    <property type="entry name" value="PNPLA"/>
    <property type="match status" value="1"/>
</dbReference>
<keyword evidence="1 4" id="KW-0378">Hydrolase</keyword>
<keyword evidence="2 4" id="KW-0442">Lipid degradation</keyword>
<name>A0A2W4ZU41_9BACT</name>
<feature type="short sequence motif" description="GXGXXG" evidence="4">
    <location>
        <begin position="18"/>
        <end position="23"/>
    </location>
</feature>
<evidence type="ECO:0000256" key="2">
    <source>
        <dbReference type="ARBA" id="ARBA00022963"/>
    </source>
</evidence>
<evidence type="ECO:0000256" key="4">
    <source>
        <dbReference type="PROSITE-ProRule" id="PRU01161"/>
    </source>
</evidence>
<dbReference type="PANTHER" id="PTHR14226:SF78">
    <property type="entry name" value="SLR0060 PROTEIN"/>
    <property type="match status" value="1"/>
</dbReference>
<evidence type="ECO:0000256" key="1">
    <source>
        <dbReference type="ARBA" id="ARBA00022801"/>
    </source>
</evidence>
<evidence type="ECO:0000259" key="5">
    <source>
        <dbReference type="PROSITE" id="PS51635"/>
    </source>
</evidence>
<evidence type="ECO:0000256" key="3">
    <source>
        <dbReference type="ARBA" id="ARBA00023098"/>
    </source>
</evidence>
<dbReference type="Pfam" id="PF01734">
    <property type="entry name" value="Patatin"/>
    <property type="match status" value="1"/>
</dbReference>
<comment type="caution">
    <text evidence="6">The sequence shown here is derived from an EMBL/GenBank/DDBJ whole genome shotgun (WGS) entry which is preliminary data.</text>
</comment>
<dbReference type="SUPFAM" id="SSF52151">
    <property type="entry name" value="FabD/lysophospholipase-like"/>
    <property type="match status" value="1"/>
</dbReference>
<gene>
    <name evidence="6" type="ORF">DI626_07105</name>
</gene>
<dbReference type="InterPro" id="IPR016035">
    <property type="entry name" value="Acyl_Trfase/lysoPLipase"/>
</dbReference>
<proteinExistence type="predicted"/>
<dbReference type="Proteomes" id="UP000249557">
    <property type="component" value="Unassembled WGS sequence"/>
</dbReference>
<dbReference type="EMBL" id="QFNK01000135">
    <property type="protein sequence ID" value="PZO85780.1"/>
    <property type="molecule type" value="Genomic_DNA"/>
</dbReference>
<dbReference type="InterPro" id="IPR002641">
    <property type="entry name" value="PNPLA_dom"/>
</dbReference>
<feature type="active site" description="Proton acceptor" evidence="4">
    <location>
        <position position="201"/>
    </location>
</feature>
<reference evidence="6 7" key="1">
    <citation type="submission" date="2017-08" db="EMBL/GenBank/DDBJ databases">
        <title>Infants hospitalized years apart are colonized by the same room-sourced microbial strains.</title>
        <authorList>
            <person name="Brooks B."/>
            <person name="Olm M.R."/>
            <person name="Firek B.A."/>
            <person name="Baker R."/>
            <person name="Thomas B.C."/>
            <person name="Morowitz M.J."/>
            <person name="Banfield J.F."/>
        </authorList>
    </citation>
    <scope>NUCLEOTIDE SEQUENCE [LARGE SCALE GENOMIC DNA]</scope>
    <source>
        <strain evidence="6">S2_018_000_R2_104</strain>
    </source>
</reference>
<dbReference type="AlphaFoldDB" id="A0A2W4ZU41"/>
<feature type="short sequence motif" description="DGA/G" evidence="4">
    <location>
        <begin position="201"/>
        <end position="203"/>
    </location>
</feature>
<dbReference type="GO" id="GO:0016787">
    <property type="term" value="F:hydrolase activity"/>
    <property type="evidence" value="ECO:0007669"/>
    <property type="project" value="UniProtKB-UniRule"/>
</dbReference>
<keyword evidence="3 4" id="KW-0443">Lipid metabolism</keyword>
<protein>
    <submittedName>
        <fullName evidence="6">Alpha/beta hydrolase</fullName>
    </submittedName>
</protein>
<evidence type="ECO:0000313" key="7">
    <source>
        <dbReference type="Proteomes" id="UP000249557"/>
    </source>
</evidence>
<feature type="active site" description="Nucleophile" evidence="4">
    <location>
        <position position="48"/>
    </location>
</feature>
<sequence>MASKAEPKTKKINLALQGGGAHGALAWGILDALLEDGRLEVDGFSATSAGTMNALAFAQGYHEGGRDGARAKLEEFWWETSKAGAFFSPVRGNPMERFLGLGSGENPLAYFMFDTMTRILSPYQFNPLDINPLKDVLERVIDFDKVRACEKLKMFISATNVRTGKVKVFRSEEVSLDVALASACLPFLFKAVEIDGEHYWDGGYTGNPALYPLFYQTETSDVVIIHLNPLYREEIPTTAPAIMNRLNEVSFNDSLLKELRAVAFVKKLIEHDMIRDEYKHMYKDILVHSVRADDMMKEFSVTSKFDTDWDFLTTLRDSGREGMKTWLAEHFDNIGRKASVNLHDEFLNDKGIDKHFFSKRNMNAGKKK</sequence>
<dbReference type="GO" id="GO:0016042">
    <property type="term" value="P:lipid catabolic process"/>
    <property type="evidence" value="ECO:0007669"/>
    <property type="project" value="UniProtKB-UniRule"/>
</dbReference>
<comment type="caution">
    <text evidence="4">Lacks conserved residue(s) required for the propagation of feature annotation.</text>
</comment>